<gene>
    <name evidence="4" type="ORF">ACCAA_1050008</name>
</gene>
<proteinExistence type="predicted"/>
<name>A0A1A8XFK8_9PROT</name>
<dbReference type="InterPro" id="IPR036737">
    <property type="entry name" value="OmpA-like_sf"/>
</dbReference>
<dbReference type="SUPFAM" id="SSF103088">
    <property type="entry name" value="OmpA-like"/>
    <property type="match status" value="1"/>
</dbReference>
<feature type="chain" id="PRO_5008381420" evidence="2">
    <location>
        <begin position="26"/>
        <end position="189"/>
    </location>
</feature>
<dbReference type="CDD" id="cd07185">
    <property type="entry name" value="OmpA_C-like"/>
    <property type="match status" value="1"/>
</dbReference>
<accession>A0A1A8XFK8</accession>
<keyword evidence="5" id="KW-1185">Reference proteome</keyword>
<evidence type="ECO:0000313" key="4">
    <source>
        <dbReference type="EMBL" id="SBT03496.1"/>
    </source>
</evidence>
<dbReference type="Pfam" id="PF00691">
    <property type="entry name" value="OmpA"/>
    <property type="match status" value="1"/>
</dbReference>
<dbReference type="STRING" id="1860102.ACCAA_1050008"/>
<evidence type="ECO:0000256" key="1">
    <source>
        <dbReference type="PROSITE-ProRule" id="PRU00473"/>
    </source>
</evidence>
<feature type="signal peptide" evidence="2">
    <location>
        <begin position="1"/>
        <end position="25"/>
    </location>
</feature>
<dbReference type="PROSITE" id="PS51257">
    <property type="entry name" value="PROKAR_LIPOPROTEIN"/>
    <property type="match status" value="1"/>
</dbReference>
<keyword evidence="2" id="KW-0732">Signal</keyword>
<dbReference type="InterPro" id="IPR006665">
    <property type="entry name" value="OmpA-like"/>
</dbReference>
<protein>
    <submittedName>
        <fullName evidence="4">OmpA/MotB domain protein</fullName>
    </submittedName>
</protein>
<evidence type="ECO:0000313" key="5">
    <source>
        <dbReference type="Proteomes" id="UP000199169"/>
    </source>
</evidence>
<organism evidence="4 5">
    <name type="scientific">Candidatus Accumulibacter aalborgensis</name>
    <dbReference type="NCBI Taxonomy" id="1860102"/>
    <lineage>
        <taxon>Bacteria</taxon>
        <taxon>Pseudomonadati</taxon>
        <taxon>Pseudomonadota</taxon>
        <taxon>Betaproteobacteria</taxon>
        <taxon>Candidatus Accumulibacter</taxon>
    </lineage>
</organism>
<dbReference type="PROSITE" id="PS51123">
    <property type="entry name" value="OMPA_2"/>
    <property type="match status" value="1"/>
</dbReference>
<dbReference type="PRINTS" id="PR01023">
    <property type="entry name" value="NAFLGMOTY"/>
</dbReference>
<dbReference type="GO" id="GO:0016020">
    <property type="term" value="C:membrane"/>
    <property type="evidence" value="ECO:0007669"/>
    <property type="project" value="UniProtKB-UniRule"/>
</dbReference>
<dbReference type="Gene3D" id="3.30.1330.60">
    <property type="entry name" value="OmpA-like domain"/>
    <property type="match status" value="1"/>
</dbReference>
<evidence type="ECO:0000259" key="3">
    <source>
        <dbReference type="PROSITE" id="PS51123"/>
    </source>
</evidence>
<feature type="domain" description="OmpA-like" evidence="3">
    <location>
        <begin position="63"/>
        <end position="187"/>
    </location>
</feature>
<evidence type="ECO:0000256" key="2">
    <source>
        <dbReference type="SAM" id="SignalP"/>
    </source>
</evidence>
<reference evidence="4 5" key="1">
    <citation type="submission" date="2016-06" db="EMBL/GenBank/DDBJ databases">
        <authorList>
            <person name="Kjaerup R.B."/>
            <person name="Dalgaard T.S."/>
            <person name="Juul-Madsen H.R."/>
        </authorList>
    </citation>
    <scope>NUCLEOTIDE SEQUENCE [LARGE SCALE GENOMIC DNA]</scope>
    <source>
        <strain evidence="4">3</strain>
    </source>
</reference>
<keyword evidence="1" id="KW-0472">Membrane</keyword>
<dbReference type="RefSeq" id="WP_186405478.1">
    <property type="nucleotide sequence ID" value="NZ_FLQX01000008.1"/>
</dbReference>
<dbReference type="PANTHER" id="PTHR30329:SF21">
    <property type="entry name" value="LIPOPROTEIN YIAD-RELATED"/>
    <property type="match status" value="1"/>
</dbReference>
<dbReference type="PANTHER" id="PTHR30329">
    <property type="entry name" value="STATOR ELEMENT OF FLAGELLAR MOTOR COMPLEX"/>
    <property type="match status" value="1"/>
</dbReference>
<dbReference type="AlphaFoldDB" id="A0A1A8XFK8"/>
<sequence>MNSRIVLPLLLVASLSACVSQSTYKQEVQQVDTLSVQNQAYAQLTQQLQTEIQADQVKVKQLEGRLTVTLVDEIAFSSGSTEMNIKGRTTVDKIVGTLQNATGKRIVIEGYTDNTPIGAHLRPRYPTNWELSTARACDLVKYLQAAGIDPHRLEAAGFGEYQPVATNDTPAGRSQNRRIDIVLLDMGLK</sequence>
<dbReference type="Proteomes" id="UP000199169">
    <property type="component" value="Unassembled WGS sequence"/>
</dbReference>
<dbReference type="EMBL" id="FLQX01000008">
    <property type="protein sequence ID" value="SBT03496.1"/>
    <property type="molecule type" value="Genomic_DNA"/>
</dbReference>
<dbReference type="InterPro" id="IPR050330">
    <property type="entry name" value="Bact_OuterMem_StrucFunc"/>
</dbReference>